<protein>
    <submittedName>
        <fullName evidence="1">RmlC-like cupin domain superfamily, rmlC-like jelly roll protein</fullName>
    </submittedName>
</protein>
<dbReference type="Gene3D" id="2.60.120.10">
    <property type="entry name" value="Jelly Rolls"/>
    <property type="match status" value="1"/>
</dbReference>
<keyword evidence="2" id="KW-1185">Reference proteome</keyword>
<proteinExistence type="predicted"/>
<gene>
    <name evidence="1" type="ORF">Slin15195_G070630</name>
</gene>
<dbReference type="AlphaFoldDB" id="A0A9Q9EKY1"/>
<reference evidence="1" key="1">
    <citation type="submission" date="2022-06" db="EMBL/GenBank/DDBJ databases">
        <title>Complete genome sequences of two strains of the flax pathogen Septoria linicola.</title>
        <authorList>
            <person name="Lapalu N."/>
            <person name="Simon A."/>
            <person name="Demenou B."/>
            <person name="Paumier D."/>
            <person name="Guillot M.-P."/>
            <person name="Gout L."/>
            <person name="Valade R."/>
        </authorList>
    </citation>
    <scope>NUCLEOTIDE SEQUENCE</scope>
    <source>
        <strain evidence="1">SE15195</strain>
    </source>
</reference>
<dbReference type="InterPro" id="IPR011051">
    <property type="entry name" value="RmlC_Cupin_sf"/>
</dbReference>
<dbReference type="PANTHER" id="PTHR36448:SF2">
    <property type="entry name" value="CUPIN TYPE-1 DOMAIN-CONTAINING PROTEIN"/>
    <property type="match status" value="1"/>
</dbReference>
<dbReference type="InterPro" id="IPR014710">
    <property type="entry name" value="RmlC-like_jellyroll"/>
</dbReference>
<accession>A0A9Q9EKY1</accession>
<dbReference type="CDD" id="cd02219">
    <property type="entry name" value="cupin_YjlB-like"/>
    <property type="match status" value="1"/>
</dbReference>
<dbReference type="InterPro" id="IPR047121">
    <property type="entry name" value="YjiB-like"/>
</dbReference>
<name>A0A9Q9EKY1_9PEZI</name>
<dbReference type="Proteomes" id="UP001056384">
    <property type="component" value="Chromosome 5"/>
</dbReference>
<dbReference type="EMBL" id="CP099422">
    <property type="protein sequence ID" value="USW53744.1"/>
    <property type="molecule type" value="Genomic_DNA"/>
</dbReference>
<organism evidence="1 2">
    <name type="scientific">Septoria linicola</name>
    <dbReference type="NCBI Taxonomy" id="215465"/>
    <lineage>
        <taxon>Eukaryota</taxon>
        <taxon>Fungi</taxon>
        <taxon>Dikarya</taxon>
        <taxon>Ascomycota</taxon>
        <taxon>Pezizomycotina</taxon>
        <taxon>Dothideomycetes</taxon>
        <taxon>Dothideomycetidae</taxon>
        <taxon>Mycosphaerellales</taxon>
        <taxon>Mycosphaerellaceae</taxon>
        <taxon>Septoria</taxon>
    </lineage>
</organism>
<dbReference type="SUPFAM" id="SSF51182">
    <property type="entry name" value="RmlC-like cupins"/>
    <property type="match status" value="1"/>
</dbReference>
<evidence type="ECO:0000313" key="2">
    <source>
        <dbReference type="Proteomes" id="UP001056384"/>
    </source>
</evidence>
<dbReference type="PANTHER" id="PTHR36448">
    <property type="entry name" value="BLR7373 PROTEIN"/>
    <property type="match status" value="1"/>
</dbReference>
<evidence type="ECO:0000313" key="1">
    <source>
        <dbReference type="EMBL" id="USW53744.1"/>
    </source>
</evidence>
<sequence>MASPISQPELYWAKPTPHCPNSRLPVLVYRNVLPEDHSVDSTEKAFEANQWVKGGVFKHFPTAHFHSNTHECYAAIRGTTKWTSVYGVGPLDDPNDGVTFDMKAGDIAVHAAGVAHRNVESSSDYEYVGLYPKGAPHWDNNYCKAGSSETEAKKQAAEQVPLPDYDPIYGLDGPLPKIWRGVVTGP</sequence>